<dbReference type="Pfam" id="PF08327">
    <property type="entry name" value="AHSA1"/>
    <property type="match status" value="1"/>
</dbReference>
<dbReference type="GO" id="GO:0032259">
    <property type="term" value="P:methylation"/>
    <property type="evidence" value="ECO:0007669"/>
    <property type="project" value="UniProtKB-KW"/>
</dbReference>
<feature type="domain" description="Activator of Hsp90 ATPase homologue 1/2-like C-terminal" evidence="2">
    <location>
        <begin position="16"/>
        <end position="160"/>
    </location>
</feature>
<dbReference type="EMBL" id="NEVQ01000021">
    <property type="protein sequence ID" value="OZI52337.1"/>
    <property type="molecule type" value="Genomic_DNA"/>
</dbReference>
<dbReference type="SUPFAM" id="SSF55961">
    <property type="entry name" value="Bet v1-like"/>
    <property type="match status" value="1"/>
</dbReference>
<reference evidence="3 4" key="1">
    <citation type="submission" date="2017-05" db="EMBL/GenBank/DDBJ databases">
        <title>Complete and WGS of Bordetella genogroups.</title>
        <authorList>
            <person name="Spilker T."/>
            <person name="LiPuma J."/>
        </authorList>
    </citation>
    <scope>NUCLEOTIDE SEQUENCE [LARGE SCALE GENOMIC DNA]</scope>
    <source>
        <strain evidence="3 4">AU9919</strain>
    </source>
</reference>
<accession>A0A261TSU1</accession>
<protein>
    <submittedName>
        <fullName evidence="3">Vanillate O-demethylase oxidoreductase VanB</fullName>
    </submittedName>
</protein>
<dbReference type="InterPro" id="IPR013538">
    <property type="entry name" value="ASHA1/2-like_C"/>
</dbReference>
<gene>
    <name evidence="3" type="ORF">CAL20_20495</name>
</gene>
<sequence length="165" mass="19141">MNPTPDYIEKRIVLRALRERVWRAITEAKQFGTWFGVEFDGEFAAGTRLTGRIVPTQVDPEVAKLQQPYVGIPFEFRIERIEPMDLFSFRWHPSATDVNKDYSNDPMTLVEFRLQDVEQGTLLVIRESGFDAIPLERRAEAFTGNEGGWTHQLKLIEKYLDQFSS</sequence>
<comment type="similarity">
    <text evidence="1">Belongs to the AHA1 family.</text>
</comment>
<evidence type="ECO:0000259" key="2">
    <source>
        <dbReference type="Pfam" id="PF08327"/>
    </source>
</evidence>
<comment type="caution">
    <text evidence="3">The sequence shown here is derived from an EMBL/GenBank/DDBJ whole genome shotgun (WGS) entry which is preliminary data.</text>
</comment>
<dbReference type="Proteomes" id="UP000216885">
    <property type="component" value="Unassembled WGS sequence"/>
</dbReference>
<dbReference type="AlphaFoldDB" id="A0A261TSU1"/>
<dbReference type="GO" id="GO:0008168">
    <property type="term" value="F:methyltransferase activity"/>
    <property type="evidence" value="ECO:0007669"/>
    <property type="project" value="UniProtKB-KW"/>
</dbReference>
<dbReference type="InterPro" id="IPR023393">
    <property type="entry name" value="START-like_dom_sf"/>
</dbReference>
<keyword evidence="3" id="KW-0489">Methyltransferase</keyword>
<evidence type="ECO:0000313" key="4">
    <source>
        <dbReference type="Proteomes" id="UP000216885"/>
    </source>
</evidence>
<keyword evidence="4" id="KW-1185">Reference proteome</keyword>
<dbReference type="Gene3D" id="3.30.530.20">
    <property type="match status" value="1"/>
</dbReference>
<organism evidence="3 4">
    <name type="scientific">Bordetella genomosp. 4</name>
    <dbReference type="NCBI Taxonomy" id="463044"/>
    <lineage>
        <taxon>Bacteria</taxon>
        <taxon>Pseudomonadati</taxon>
        <taxon>Pseudomonadota</taxon>
        <taxon>Betaproteobacteria</taxon>
        <taxon>Burkholderiales</taxon>
        <taxon>Alcaligenaceae</taxon>
        <taxon>Bordetella</taxon>
    </lineage>
</organism>
<dbReference type="RefSeq" id="WP_094838831.1">
    <property type="nucleotide sequence ID" value="NZ_NEVQ01000021.1"/>
</dbReference>
<proteinExistence type="inferred from homology"/>
<evidence type="ECO:0000256" key="1">
    <source>
        <dbReference type="ARBA" id="ARBA00006817"/>
    </source>
</evidence>
<dbReference type="CDD" id="cd08898">
    <property type="entry name" value="SRPBCC_CalC_Aha1-like_5"/>
    <property type="match status" value="1"/>
</dbReference>
<keyword evidence="3" id="KW-0808">Transferase</keyword>
<evidence type="ECO:0000313" key="3">
    <source>
        <dbReference type="EMBL" id="OZI52337.1"/>
    </source>
</evidence>
<name>A0A261TSU1_9BORD</name>